<dbReference type="InterPro" id="IPR008030">
    <property type="entry name" value="NmrA-like"/>
</dbReference>
<dbReference type="InterPro" id="IPR051604">
    <property type="entry name" value="Ergot_Alk_Oxidoreductase"/>
</dbReference>
<dbReference type="SUPFAM" id="SSF51735">
    <property type="entry name" value="NAD(P)-binding Rossmann-fold domains"/>
    <property type="match status" value="1"/>
</dbReference>
<dbReference type="PANTHER" id="PTHR43162:SF1">
    <property type="entry name" value="PRESTALK A DIFFERENTIATION PROTEIN A"/>
    <property type="match status" value="1"/>
</dbReference>
<reference evidence="2 3" key="1">
    <citation type="submission" date="2018-02" db="EMBL/GenBank/DDBJ databases">
        <title>Genome sequence of the basidiomycete white-rot fungus Phlebia centrifuga.</title>
        <authorList>
            <person name="Granchi Z."/>
            <person name="Peng M."/>
            <person name="de Vries R.P."/>
            <person name="Hilden K."/>
            <person name="Makela M.R."/>
            <person name="Grigoriev I."/>
            <person name="Riley R."/>
        </authorList>
    </citation>
    <scope>NUCLEOTIDE SEQUENCE [LARGE SCALE GENOMIC DNA]</scope>
    <source>
        <strain evidence="2 3">FBCC195</strain>
    </source>
</reference>
<keyword evidence="3" id="KW-1185">Reference proteome</keyword>
<dbReference type="EMBL" id="MLYV02000146">
    <property type="protein sequence ID" value="PSS34156.1"/>
    <property type="molecule type" value="Genomic_DNA"/>
</dbReference>
<gene>
    <name evidence="2" type="ORF">PHLCEN_2v1773</name>
</gene>
<name>A0A2R6RVV0_9APHY</name>
<evidence type="ECO:0000313" key="2">
    <source>
        <dbReference type="EMBL" id="PSS34156.1"/>
    </source>
</evidence>
<comment type="caution">
    <text evidence="2">The sequence shown here is derived from an EMBL/GenBank/DDBJ whole genome shotgun (WGS) entry which is preliminary data.</text>
</comment>
<dbReference type="InterPro" id="IPR036291">
    <property type="entry name" value="NAD(P)-bd_dom_sf"/>
</dbReference>
<dbReference type="Proteomes" id="UP000186601">
    <property type="component" value="Unassembled WGS sequence"/>
</dbReference>
<dbReference type="OrthoDB" id="419598at2759"/>
<protein>
    <recommendedName>
        <fullName evidence="1">NmrA-like domain-containing protein</fullName>
    </recommendedName>
</protein>
<organism evidence="2 3">
    <name type="scientific">Hermanssonia centrifuga</name>
    <dbReference type="NCBI Taxonomy" id="98765"/>
    <lineage>
        <taxon>Eukaryota</taxon>
        <taxon>Fungi</taxon>
        <taxon>Dikarya</taxon>
        <taxon>Basidiomycota</taxon>
        <taxon>Agaricomycotina</taxon>
        <taxon>Agaricomycetes</taxon>
        <taxon>Polyporales</taxon>
        <taxon>Meruliaceae</taxon>
        <taxon>Hermanssonia</taxon>
    </lineage>
</organism>
<dbReference type="PANTHER" id="PTHR43162">
    <property type="match status" value="1"/>
</dbReference>
<accession>A0A2R6RVV0</accession>
<evidence type="ECO:0000313" key="3">
    <source>
        <dbReference type="Proteomes" id="UP000186601"/>
    </source>
</evidence>
<sequence length="250" mass="26995">MTILITGAAGRTSGYVIRTLLEGGTQPNVLCLFVRSEAAVEKLQAEYPQLPRCSFAIGDYLEPKSLSIAFQGVDIVFYNGPAFQSLETAMGIAAIEAAQRAAVKHFVYCSVLLPGLRKLSNHELKLGVEEYLAESGLNFTILQPTAYMQNFKVKDIVAKSVLAWGASTMIMKSFVDLQDLADIARLVILDPAPHNYDARYDVVGDRCSLEDVANTITCRAGLSGAVVCQQLLGVSADALQSDSALARLMI</sequence>
<dbReference type="AlphaFoldDB" id="A0A2R6RVV0"/>
<feature type="domain" description="NmrA-like" evidence="1">
    <location>
        <begin position="2"/>
        <end position="221"/>
    </location>
</feature>
<dbReference type="STRING" id="98765.A0A2R6RVV0"/>
<evidence type="ECO:0000259" key="1">
    <source>
        <dbReference type="Pfam" id="PF05368"/>
    </source>
</evidence>
<dbReference type="Pfam" id="PF05368">
    <property type="entry name" value="NmrA"/>
    <property type="match status" value="1"/>
</dbReference>
<dbReference type="Gene3D" id="3.40.50.720">
    <property type="entry name" value="NAD(P)-binding Rossmann-like Domain"/>
    <property type="match status" value="1"/>
</dbReference>
<proteinExistence type="predicted"/>